<keyword evidence="4" id="KW-1185">Reference proteome</keyword>
<feature type="transmembrane region" description="Helical" evidence="2">
    <location>
        <begin position="45"/>
        <end position="64"/>
    </location>
</feature>
<gene>
    <name evidence="3" type="ORF">SAMN04489764_1403</name>
</gene>
<protein>
    <recommendedName>
        <fullName evidence="5">Tryptophan-associated transmembrane protein (Trp_oprn_chp)</fullName>
    </recommendedName>
</protein>
<dbReference type="AlphaFoldDB" id="A0A1H1CC07"/>
<dbReference type="STRING" id="35622.SAMN04489764_1403"/>
<evidence type="ECO:0000313" key="4">
    <source>
        <dbReference type="Proteomes" id="UP000217103"/>
    </source>
</evidence>
<evidence type="ECO:0000256" key="2">
    <source>
        <dbReference type="SAM" id="Phobius"/>
    </source>
</evidence>
<evidence type="ECO:0000313" key="3">
    <source>
        <dbReference type="EMBL" id="SDQ61761.1"/>
    </source>
</evidence>
<feature type="compositionally biased region" description="Polar residues" evidence="1">
    <location>
        <begin position="169"/>
        <end position="181"/>
    </location>
</feature>
<feature type="transmembrane region" description="Helical" evidence="2">
    <location>
        <begin position="102"/>
        <end position="130"/>
    </location>
</feature>
<feature type="transmembrane region" description="Helical" evidence="2">
    <location>
        <begin position="7"/>
        <end position="25"/>
    </location>
</feature>
<dbReference type="Proteomes" id="UP000217103">
    <property type="component" value="Unassembled WGS sequence"/>
</dbReference>
<evidence type="ECO:0008006" key="5">
    <source>
        <dbReference type="Google" id="ProtNLM"/>
    </source>
</evidence>
<keyword evidence="2" id="KW-0472">Membrane</keyword>
<dbReference type="EMBL" id="FNKK01000002">
    <property type="protein sequence ID" value="SDQ61761.1"/>
    <property type="molecule type" value="Genomic_DNA"/>
</dbReference>
<name>A0A1H1CC07_9ACTN</name>
<proteinExistence type="predicted"/>
<feature type="compositionally biased region" description="Basic residues" evidence="1">
    <location>
        <begin position="221"/>
        <end position="230"/>
    </location>
</feature>
<feature type="compositionally biased region" description="Low complexity" evidence="1">
    <location>
        <begin position="144"/>
        <end position="160"/>
    </location>
</feature>
<organism evidence="3 4">
    <name type="scientific">Thermostaphylospora chromogena</name>
    <dbReference type="NCBI Taxonomy" id="35622"/>
    <lineage>
        <taxon>Bacteria</taxon>
        <taxon>Bacillati</taxon>
        <taxon>Actinomycetota</taxon>
        <taxon>Actinomycetes</taxon>
        <taxon>Streptosporangiales</taxon>
        <taxon>Thermomonosporaceae</taxon>
        <taxon>Thermostaphylospora</taxon>
    </lineage>
</organism>
<keyword evidence="2" id="KW-0812">Transmembrane</keyword>
<feature type="region of interest" description="Disordered" evidence="1">
    <location>
        <begin position="140"/>
        <end position="230"/>
    </location>
</feature>
<sequence length="230" mass="23641">MPNGVRHLLGVLIGVVALPCVYLGLTYGPEQTVRQLQNFASPASTWPWLLALAAAALLVGVLATWRWVSPLASLVTGLPLIALGLAWVFMPSFATDLTNTLNVFAATLGGVSGSSGLYLAVGVVLLPACVSPARWRGRTRRAPAHAAPSGSAASKASTASADEDKPDSPDQSSGPSTQPWTAISPGKAQPAPAPQQETTAGSLFQPAHNQPATPSSPPPLPKRRPSSSSS</sequence>
<accession>A0A1H1CC07</accession>
<evidence type="ECO:0000256" key="1">
    <source>
        <dbReference type="SAM" id="MobiDB-lite"/>
    </source>
</evidence>
<keyword evidence="2" id="KW-1133">Transmembrane helix</keyword>
<reference evidence="3 4" key="1">
    <citation type="submission" date="2016-10" db="EMBL/GenBank/DDBJ databases">
        <authorList>
            <person name="de Groot N.N."/>
        </authorList>
    </citation>
    <scope>NUCLEOTIDE SEQUENCE [LARGE SCALE GENOMIC DNA]</scope>
    <source>
        <strain evidence="3 4">DSM 43794</strain>
    </source>
</reference>
<feature type="transmembrane region" description="Helical" evidence="2">
    <location>
        <begin position="71"/>
        <end position="90"/>
    </location>
</feature>
<feature type="compositionally biased region" description="Polar residues" evidence="1">
    <location>
        <begin position="197"/>
        <end position="213"/>
    </location>
</feature>